<evidence type="ECO:0000256" key="1">
    <source>
        <dbReference type="ARBA" id="ARBA00022649"/>
    </source>
</evidence>
<keyword evidence="3" id="KW-1185">Reference proteome</keyword>
<dbReference type="PANTHER" id="PTHR40588:SF1">
    <property type="entry name" value="MRNA INTERFERASE TOXIN YAFQ"/>
    <property type="match status" value="1"/>
</dbReference>
<gene>
    <name evidence="2" type="ORF">G1C94_1125</name>
</gene>
<protein>
    <submittedName>
        <fullName evidence="2">Addiction module toxin, RelE/StbE family</fullName>
    </submittedName>
</protein>
<dbReference type="PIRSF" id="PIRSF006156">
    <property type="entry name" value="YafQ"/>
    <property type="match status" value="1"/>
</dbReference>
<accession>A0ABX1T039</accession>
<reference evidence="2 3" key="1">
    <citation type="submission" date="2020-02" db="EMBL/GenBank/DDBJ databases">
        <title>Characterization of phylogenetic diversity of novel bifidobacterial species isolated in Czech ZOOs.</title>
        <authorList>
            <person name="Lugli G.A."/>
            <person name="Vera N.B."/>
            <person name="Ventura M."/>
        </authorList>
    </citation>
    <scope>NUCLEOTIDE SEQUENCE [LARGE SCALE GENOMIC DNA]</scope>
    <source>
        <strain evidence="2 3">DSM 109963</strain>
    </source>
</reference>
<organism evidence="2 3">
    <name type="scientific">Bifidobacterium panos</name>
    <dbReference type="NCBI Taxonomy" id="2675321"/>
    <lineage>
        <taxon>Bacteria</taxon>
        <taxon>Bacillati</taxon>
        <taxon>Actinomycetota</taxon>
        <taxon>Actinomycetes</taxon>
        <taxon>Bifidobacteriales</taxon>
        <taxon>Bifidobacteriaceae</taxon>
        <taxon>Bifidobacterium</taxon>
    </lineage>
</organism>
<dbReference type="InterPro" id="IPR007712">
    <property type="entry name" value="RelE/ParE_toxin"/>
</dbReference>
<dbReference type="Gene3D" id="3.30.2310.20">
    <property type="entry name" value="RelE-like"/>
    <property type="match status" value="1"/>
</dbReference>
<dbReference type="SUPFAM" id="SSF143011">
    <property type="entry name" value="RelE-like"/>
    <property type="match status" value="1"/>
</dbReference>
<dbReference type="InterPro" id="IPR004386">
    <property type="entry name" value="Toxin_YafQ-like"/>
</dbReference>
<dbReference type="InterPro" id="IPR035093">
    <property type="entry name" value="RelE/ParE_toxin_dom_sf"/>
</dbReference>
<dbReference type="NCBIfam" id="TIGR02385">
    <property type="entry name" value="RelE_StbE"/>
    <property type="match status" value="1"/>
</dbReference>
<evidence type="ECO:0000313" key="2">
    <source>
        <dbReference type="EMBL" id="NMN02503.1"/>
    </source>
</evidence>
<dbReference type="PANTHER" id="PTHR40588">
    <property type="entry name" value="MRNA INTERFERASE TOXIN YAFQ"/>
    <property type="match status" value="1"/>
</dbReference>
<sequence length="96" mass="11237">MLRADYSPRFCKDYKRLSRKRYDMKLLDEVIALVLTDDDESKRTLVNRHNMHRLKGNFSGAYECHVANIGDWLLVWQTGNGIAFFARTGKHDEIFG</sequence>
<name>A0ABX1T039_9BIFI</name>
<comment type="caution">
    <text evidence="2">The sequence shown here is derived from an EMBL/GenBank/DDBJ whole genome shotgun (WGS) entry which is preliminary data.</text>
</comment>
<dbReference type="Pfam" id="PF15738">
    <property type="entry name" value="YafQ_toxin"/>
    <property type="match status" value="1"/>
</dbReference>
<proteinExistence type="predicted"/>
<keyword evidence="1" id="KW-1277">Toxin-antitoxin system</keyword>
<dbReference type="Proteomes" id="UP000553756">
    <property type="component" value="Unassembled WGS sequence"/>
</dbReference>
<dbReference type="EMBL" id="JAAIIJ010000021">
    <property type="protein sequence ID" value="NMN02503.1"/>
    <property type="molecule type" value="Genomic_DNA"/>
</dbReference>
<evidence type="ECO:0000313" key="3">
    <source>
        <dbReference type="Proteomes" id="UP000553756"/>
    </source>
</evidence>
<dbReference type="RefSeq" id="WP_172146109.1">
    <property type="nucleotide sequence ID" value="NZ_JAAIIJ010000021.1"/>
</dbReference>